<dbReference type="RefSeq" id="XP_031384607.1">
    <property type="nucleotide sequence ID" value="XM_031528747.1"/>
</dbReference>
<dbReference type="RefSeq" id="XP_031384603.1">
    <property type="nucleotide sequence ID" value="XM_031528743.1"/>
</dbReference>
<dbReference type="GO" id="GO:0005829">
    <property type="term" value="C:cytosol"/>
    <property type="evidence" value="ECO:0007669"/>
    <property type="project" value="UniProtKB-SubCell"/>
</dbReference>
<keyword evidence="1 2" id="KW-0902">Two-component regulatory system</keyword>
<keyword evidence="3" id="KW-1185">Reference proteome</keyword>
<comment type="domain">
    <text evidence="2">Histidine-containing phosphotransfer domain (HPt) contains an active histidine that mediates the phosphotransfer.</text>
</comment>
<evidence type="ECO:0000313" key="4">
    <source>
        <dbReference type="RefSeq" id="XP_031384603.1"/>
    </source>
</evidence>
<dbReference type="GO" id="GO:0000160">
    <property type="term" value="P:phosphorelay signal transduction system"/>
    <property type="evidence" value="ECO:0007669"/>
    <property type="project" value="UniProtKB-UniRule"/>
</dbReference>
<dbReference type="RefSeq" id="XP_031384605.1">
    <property type="nucleotide sequence ID" value="XM_031528745.1"/>
</dbReference>
<dbReference type="GO" id="GO:0043424">
    <property type="term" value="F:protein histidine kinase binding"/>
    <property type="evidence" value="ECO:0007669"/>
    <property type="project" value="UniProtKB-UniRule"/>
</dbReference>
<organism evidence="3 8">
    <name type="scientific">Punica granatum</name>
    <name type="common">Pomegranate</name>
    <dbReference type="NCBI Taxonomy" id="22663"/>
    <lineage>
        <taxon>Eukaryota</taxon>
        <taxon>Viridiplantae</taxon>
        <taxon>Streptophyta</taxon>
        <taxon>Embryophyta</taxon>
        <taxon>Tracheophyta</taxon>
        <taxon>Spermatophyta</taxon>
        <taxon>Magnoliopsida</taxon>
        <taxon>eudicotyledons</taxon>
        <taxon>Gunneridae</taxon>
        <taxon>Pentapetalae</taxon>
        <taxon>rosids</taxon>
        <taxon>malvids</taxon>
        <taxon>Myrtales</taxon>
        <taxon>Lythraceae</taxon>
        <taxon>Punica</taxon>
    </lineage>
</organism>
<sequence length="154" mass="17528">MERNLDPNSNGLLQDYVQSLFDEGIVNDQFSQVLTLKTEDEPDSVLKLINAYLNDAEAILSEFPENMDIPDSDFKRLAAQARKISEISLCIGAEHMKLACSDLIQACDEKQGRRFFQAVGWTKMEFSRTRGKLDALVQMEKRILRLKSKQNRAG</sequence>
<evidence type="ECO:0000313" key="9">
    <source>
        <dbReference type="RefSeq" id="XP_031384608.1"/>
    </source>
</evidence>
<dbReference type="GO" id="GO:0005634">
    <property type="term" value="C:nucleus"/>
    <property type="evidence" value="ECO:0007669"/>
    <property type="project" value="UniProtKB-SubCell"/>
</dbReference>
<dbReference type="OrthoDB" id="1670022at2759"/>
<dbReference type="PANTHER" id="PTHR28242:SF7">
    <property type="entry name" value="HISTIDINE-CONTAINING PHOSPHOTRANSFER PROTEIN"/>
    <property type="match status" value="1"/>
</dbReference>
<reference evidence="3" key="1">
    <citation type="journal article" date="2020" name="Plant Biotechnol. J.">
        <title>The pomegranate (Punica granatum L.) draft genome dissects genetic divergence between soft- and hard-seeded cultivars.</title>
        <authorList>
            <person name="Luo X."/>
            <person name="Li H."/>
            <person name="Wu Z."/>
            <person name="Yao W."/>
            <person name="Zhao P."/>
            <person name="Cao D."/>
            <person name="Yu H."/>
            <person name="Li K."/>
            <person name="Poudel K."/>
            <person name="Zhao D."/>
            <person name="Zhang F."/>
            <person name="Xia X."/>
            <person name="Chen L."/>
            <person name="Wang Q."/>
            <person name="Jing D."/>
            <person name="Cao S."/>
        </authorList>
    </citation>
    <scope>NUCLEOTIDE SEQUENCE [LARGE SCALE GENOMIC DNA]</scope>
</reference>
<dbReference type="InterPro" id="IPR045871">
    <property type="entry name" value="AHP1-5/YPD1"/>
</dbReference>
<dbReference type="InterPro" id="IPR036641">
    <property type="entry name" value="HPT_dom_sf"/>
</dbReference>
<dbReference type="PANTHER" id="PTHR28242">
    <property type="entry name" value="PHOSPHORELAY INTERMEDIATE PROTEIN YPD1"/>
    <property type="match status" value="1"/>
</dbReference>
<dbReference type="AlphaFoldDB" id="A0A6P8CKA2"/>
<comment type="function">
    <text evidence="2">Functions as a two-component phosphorelay mediators between cytokinin sensor histidine kinases and response regulators (B-type ARRs). Plays an important role in propagating cytokinin signal transduction.</text>
</comment>
<evidence type="ECO:0000313" key="3">
    <source>
        <dbReference type="Proteomes" id="UP000515151"/>
    </source>
</evidence>
<evidence type="ECO:0000313" key="10">
    <source>
        <dbReference type="RefSeq" id="XP_031384609.1"/>
    </source>
</evidence>
<dbReference type="GO" id="GO:0009736">
    <property type="term" value="P:cytokinin-activated signaling pathway"/>
    <property type="evidence" value="ECO:0007669"/>
    <property type="project" value="UniProtKB-KW"/>
</dbReference>
<keyword evidence="2" id="KW-0932">Cytokinin signaling pathway</keyword>
<accession>A0A6P8CKA2</accession>
<comment type="subcellular location">
    <subcellularLocation>
        <location evidence="2">Cytoplasm</location>
        <location evidence="2">Cytosol</location>
    </subcellularLocation>
    <subcellularLocation>
        <location evidence="2">Nucleus</location>
    </subcellularLocation>
</comment>
<dbReference type="Proteomes" id="UP000515151">
    <property type="component" value="Chromosome 3"/>
</dbReference>
<dbReference type="GeneID" id="116198567"/>
<dbReference type="Gene3D" id="1.20.120.160">
    <property type="entry name" value="HPT domain"/>
    <property type="match status" value="1"/>
</dbReference>
<evidence type="ECO:0000256" key="2">
    <source>
        <dbReference type="RuleBase" id="RU369004"/>
    </source>
</evidence>
<dbReference type="RefSeq" id="XP_031384609.1">
    <property type="nucleotide sequence ID" value="XM_031528749.1"/>
</dbReference>
<evidence type="ECO:0000313" key="5">
    <source>
        <dbReference type="RefSeq" id="XP_031384604.1"/>
    </source>
</evidence>
<protein>
    <recommendedName>
        <fullName evidence="2">Histidine-containing phosphotransfer protein</fullName>
    </recommendedName>
</protein>
<gene>
    <name evidence="4 5 6 7 8 9 10" type="primary">LOC116198567</name>
</gene>
<evidence type="ECO:0000256" key="1">
    <source>
        <dbReference type="ARBA" id="ARBA00023012"/>
    </source>
</evidence>
<evidence type="ECO:0000313" key="7">
    <source>
        <dbReference type="RefSeq" id="XP_031384606.1"/>
    </source>
</evidence>
<dbReference type="SUPFAM" id="SSF47226">
    <property type="entry name" value="Histidine-containing phosphotransfer domain, HPT domain"/>
    <property type="match status" value="1"/>
</dbReference>
<dbReference type="RefSeq" id="XP_031384608.1">
    <property type="nucleotide sequence ID" value="XM_031528748.1"/>
</dbReference>
<dbReference type="RefSeq" id="XP_031384604.1">
    <property type="nucleotide sequence ID" value="XM_031528744.1"/>
</dbReference>
<dbReference type="RefSeq" id="XP_031384606.1">
    <property type="nucleotide sequence ID" value="XM_031528746.1"/>
</dbReference>
<proteinExistence type="predicted"/>
<dbReference type="GO" id="GO:0009927">
    <property type="term" value="F:histidine phosphotransfer kinase activity"/>
    <property type="evidence" value="ECO:0007669"/>
    <property type="project" value="UniProtKB-UniRule"/>
</dbReference>
<evidence type="ECO:0000313" key="8">
    <source>
        <dbReference type="RefSeq" id="XP_031384607.1"/>
    </source>
</evidence>
<evidence type="ECO:0000313" key="6">
    <source>
        <dbReference type="RefSeq" id="XP_031384605.1"/>
    </source>
</evidence>
<reference evidence="4 5" key="2">
    <citation type="submission" date="2025-04" db="UniProtKB">
        <authorList>
            <consortium name="RefSeq"/>
        </authorList>
    </citation>
    <scope>IDENTIFICATION</scope>
    <source>
        <tissue evidence="4 5">Leaf</tissue>
    </source>
</reference>
<name>A0A6P8CKA2_PUNGR</name>